<reference evidence="2" key="1">
    <citation type="submission" date="2014-09" db="EMBL/GenBank/DDBJ databases">
        <authorList>
            <person name="Magalhaes I.L.F."/>
            <person name="Oliveira U."/>
            <person name="Santos F.R."/>
            <person name="Vidigal T.H.D.A."/>
            <person name="Brescovit A.D."/>
            <person name="Santos A.J."/>
        </authorList>
    </citation>
    <scope>NUCLEOTIDE SEQUENCE</scope>
    <source>
        <tissue evidence="2">Shoot tissue taken approximately 20 cm above the soil surface</tissue>
    </source>
</reference>
<name>A0A0A8YFT7_ARUDO</name>
<organism evidence="2">
    <name type="scientific">Arundo donax</name>
    <name type="common">Giant reed</name>
    <name type="synonym">Donax arundinaceus</name>
    <dbReference type="NCBI Taxonomy" id="35708"/>
    <lineage>
        <taxon>Eukaryota</taxon>
        <taxon>Viridiplantae</taxon>
        <taxon>Streptophyta</taxon>
        <taxon>Embryophyta</taxon>
        <taxon>Tracheophyta</taxon>
        <taxon>Spermatophyta</taxon>
        <taxon>Magnoliopsida</taxon>
        <taxon>Liliopsida</taxon>
        <taxon>Poales</taxon>
        <taxon>Poaceae</taxon>
        <taxon>PACMAD clade</taxon>
        <taxon>Arundinoideae</taxon>
        <taxon>Arundineae</taxon>
        <taxon>Arundo</taxon>
    </lineage>
</organism>
<protein>
    <submittedName>
        <fullName evidence="2">Uncharacterized protein</fullName>
    </submittedName>
</protein>
<dbReference type="AlphaFoldDB" id="A0A0A8YFT7"/>
<reference evidence="2" key="2">
    <citation type="journal article" date="2015" name="Data Brief">
        <title>Shoot transcriptome of the giant reed, Arundo donax.</title>
        <authorList>
            <person name="Barrero R.A."/>
            <person name="Guerrero F.D."/>
            <person name="Moolhuijzen P."/>
            <person name="Goolsby J.A."/>
            <person name="Tidwell J."/>
            <person name="Bellgard S.E."/>
            <person name="Bellgard M.I."/>
        </authorList>
    </citation>
    <scope>NUCLEOTIDE SEQUENCE</scope>
    <source>
        <tissue evidence="2">Shoot tissue taken approximately 20 cm above the soil surface</tissue>
    </source>
</reference>
<evidence type="ECO:0000313" key="2">
    <source>
        <dbReference type="EMBL" id="JAD24616.1"/>
    </source>
</evidence>
<feature type="compositionally biased region" description="Basic and acidic residues" evidence="1">
    <location>
        <begin position="14"/>
        <end position="23"/>
    </location>
</feature>
<sequence length="23" mass="2523">MRSFSGNRGLAVAEDVKPCSRKN</sequence>
<proteinExistence type="predicted"/>
<evidence type="ECO:0000256" key="1">
    <source>
        <dbReference type="SAM" id="MobiDB-lite"/>
    </source>
</evidence>
<dbReference type="EMBL" id="GBRH01273279">
    <property type="protein sequence ID" value="JAD24616.1"/>
    <property type="molecule type" value="Transcribed_RNA"/>
</dbReference>
<feature type="region of interest" description="Disordered" evidence="1">
    <location>
        <begin position="1"/>
        <end position="23"/>
    </location>
</feature>
<accession>A0A0A8YFT7</accession>